<evidence type="ECO:0000313" key="1">
    <source>
        <dbReference type="EMBL" id="WXB17391.1"/>
    </source>
</evidence>
<dbReference type="PROSITE" id="PS51678">
    <property type="entry name" value="SAM_MT_PRMT"/>
    <property type="match status" value="1"/>
</dbReference>
<sequence>MYTVRDFGDMIADRVRTESYEAALRRTVKPGSVVVDVGAGTGIFSLLACRFGARKVYAIEPNPALDVARALVRDNGFQDRVEFIPKLSTEVALPEQADVIVADLRGVMPTFSGSLAALIDARSRWLRPGGALIPKRDVFRVSVAEAPSLYDSIVAPWERSHFGFDASAARTEATSDWSSDRRYPIEPEHLLAPARTWATLDYENDTRTDVDGTVSLPIERSGVGHGLVVWFDAILTDEDRFSSQPGTKCIYSRVLFPWPSPVALEAGMTVEARLQAIPAADDYVHSWTTRFTSRTEFRQTNFFSRSKGSELLAGEEHRPTKLGPRGLAAQRTLELLGSGASIGEIATILIAAFPNFYGSRDAALVEVRALAGKYA</sequence>
<keyword evidence="1" id="KW-0489">Methyltransferase</keyword>
<evidence type="ECO:0000313" key="2">
    <source>
        <dbReference type="Proteomes" id="UP001370348"/>
    </source>
</evidence>
<dbReference type="PANTHER" id="PTHR11006">
    <property type="entry name" value="PROTEIN ARGININE N-METHYLTRANSFERASE"/>
    <property type="match status" value="1"/>
</dbReference>
<keyword evidence="1" id="KW-0687">Ribonucleoprotein</keyword>
<protein>
    <submittedName>
        <fullName evidence="1">50S ribosomal protein L11 methyltransferase</fullName>
    </submittedName>
</protein>
<dbReference type="PANTHER" id="PTHR11006:SF4">
    <property type="entry name" value="PROTEIN ARGININE N-METHYLTRANSFERASE 7"/>
    <property type="match status" value="1"/>
</dbReference>
<dbReference type="GO" id="GO:0032259">
    <property type="term" value="P:methylation"/>
    <property type="evidence" value="ECO:0007669"/>
    <property type="project" value="UniProtKB-KW"/>
</dbReference>
<reference evidence="1 2" key="1">
    <citation type="submission" date="2021-12" db="EMBL/GenBank/DDBJ databases">
        <title>Discovery of the Pendulisporaceae a myxobacterial family with distinct sporulation behavior and unique specialized metabolism.</title>
        <authorList>
            <person name="Garcia R."/>
            <person name="Popoff A."/>
            <person name="Bader C.D."/>
            <person name="Loehr J."/>
            <person name="Walesch S."/>
            <person name="Walt C."/>
            <person name="Boldt J."/>
            <person name="Bunk B."/>
            <person name="Haeckl F.J.F.P.J."/>
            <person name="Gunesch A.P."/>
            <person name="Birkelbach J."/>
            <person name="Nuebel U."/>
            <person name="Pietschmann T."/>
            <person name="Bach T."/>
            <person name="Mueller R."/>
        </authorList>
    </citation>
    <scope>NUCLEOTIDE SEQUENCE [LARGE SCALE GENOMIC DNA]</scope>
    <source>
        <strain evidence="1 2">MSr11954</strain>
    </source>
</reference>
<accession>A0ABZ2M2E9</accession>
<dbReference type="Pfam" id="PF06325">
    <property type="entry name" value="PrmA"/>
    <property type="match status" value="1"/>
</dbReference>
<organism evidence="1 2">
    <name type="scientific">Pendulispora albinea</name>
    <dbReference type="NCBI Taxonomy" id="2741071"/>
    <lineage>
        <taxon>Bacteria</taxon>
        <taxon>Pseudomonadati</taxon>
        <taxon>Myxococcota</taxon>
        <taxon>Myxococcia</taxon>
        <taxon>Myxococcales</taxon>
        <taxon>Sorangiineae</taxon>
        <taxon>Pendulisporaceae</taxon>
        <taxon>Pendulispora</taxon>
    </lineage>
</organism>
<dbReference type="CDD" id="cd02440">
    <property type="entry name" value="AdoMet_MTases"/>
    <property type="match status" value="1"/>
</dbReference>
<keyword evidence="2" id="KW-1185">Reference proteome</keyword>
<dbReference type="Gene3D" id="2.70.160.11">
    <property type="entry name" value="Hnrnp arginine n-methyltransferase1"/>
    <property type="match status" value="1"/>
</dbReference>
<keyword evidence="1" id="KW-0689">Ribosomal protein</keyword>
<dbReference type="InterPro" id="IPR029063">
    <property type="entry name" value="SAM-dependent_MTases_sf"/>
</dbReference>
<proteinExistence type="predicted"/>
<dbReference type="RefSeq" id="WP_394827022.1">
    <property type="nucleotide sequence ID" value="NZ_CP089984.1"/>
</dbReference>
<dbReference type="GO" id="GO:0005840">
    <property type="term" value="C:ribosome"/>
    <property type="evidence" value="ECO:0007669"/>
    <property type="project" value="UniProtKB-KW"/>
</dbReference>
<dbReference type="InterPro" id="IPR025799">
    <property type="entry name" value="Arg_MeTrfase"/>
</dbReference>
<dbReference type="EMBL" id="CP089984">
    <property type="protein sequence ID" value="WXB17391.1"/>
    <property type="molecule type" value="Genomic_DNA"/>
</dbReference>
<name>A0ABZ2M2E9_9BACT</name>
<dbReference type="Proteomes" id="UP001370348">
    <property type="component" value="Chromosome"/>
</dbReference>
<gene>
    <name evidence="1" type="ORF">LZC94_08920</name>
</gene>
<dbReference type="Gene3D" id="3.40.50.150">
    <property type="entry name" value="Vaccinia Virus protein VP39"/>
    <property type="match status" value="1"/>
</dbReference>
<keyword evidence="1" id="KW-0808">Transferase</keyword>
<dbReference type="GO" id="GO:0008168">
    <property type="term" value="F:methyltransferase activity"/>
    <property type="evidence" value="ECO:0007669"/>
    <property type="project" value="UniProtKB-KW"/>
</dbReference>
<dbReference type="SUPFAM" id="SSF53335">
    <property type="entry name" value="S-adenosyl-L-methionine-dependent methyltransferases"/>
    <property type="match status" value="1"/>
</dbReference>